<evidence type="ECO:0000256" key="1">
    <source>
        <dbReference type="SAM" id="MobiDB-lite"/>
    </source>
</evidence>
<feature type="compositionally biased region" description="Basic residues" evidence="1">
    <location>
        <begin position="76"/>
        <end position="89"/>
    </location>
</feature>
<comment type="caution">
    <text evidence="2">The sequence shown here is derived from an EMBL/GenBank/DDBJ whole genome shotgun (WGS) entry which is preliminary data.</text>
</comment>
<feature type="compositionally biased region" description="Low complexity" evidence="1">
    <location>
        <begin position="15"/>
        <end position="29"/>
    </location>
</feature>
<feature type="compositionally biased region" description="Basic residues" evidence="1">
    <location>
        <begin position="174"/>
        <end position="189"/>
    </location>
</feature>
<accession>A0A5J9W850</accession>
<evidence type="ECO:0000313" key="2">
    <source>
        <dbReference type="EMBL" id="TVU44107.1"/>
    </source>
</evidence>
<feature type="region of interest" description="Disordered" evidence="1">
    <location>
        <begin position="118"/>
        <end position="189"/>
    </location>
</feature>
<proteinExistence type="predicted"/>
<feature type="compositionally biased region" description="Basic residues" evidence="1">
    <location>
        <begin position="45"/>
        <end position="54"/>
    </location>
</feature>
<keyword evidence="3" id="KW-1185">Reference proteome</keyword>
<evidence type="ECO:0000313" key="3">
    <source>
        <dbReference type="Proteomes" id="UP000324897"/>
    </source>
</evidence>
<feature type="non-terminal residue" evidence="2">
    <location>
        <position position="1"/>
    </location>
</feature>
<reference evidence="2 3" key="1">
    <citation type="journal article" date="2019" name="Sci. Rep.">
        <title>A high-quality genome of Eragrostis curvula grass provides insights into Poaceae evolution and supports new strategies to enhance forage quality.</title>
        <authorList>
            <person name="Carballo J."/>
            <person name="Santos B.A.C.M."/>
            <person name="Zappacosta D."/>
            <person name="Garbus I."/>
            <person name="Selva J.P."/>
            <person name="Gallo C.A."/>
            <person name="Diaz A."/>
            <person name="Albertini E."/>
            <person name="Caccamo M."/>
            <person name="Echenique V."/>
        </authorList>
    </citation>
    <scope>NUCLEOTIDE SEQUENCE [LARGE SCALE GENOMIC DNA]</scope>
    <source>
        <strain evidence="3">cv. Victoria</strain>
        <tissue evidence="2">Leaf</tissue>
    </source>
</reference>
<feature type="region of interest" description="Disordered" evidence="1">
    <location>
        <begin position="1"/>
        <end position="98"/>
    </location>
</feature>
<name>A0A5J9W850_9POAL</name>
<dbReference type="EMBL" id="RWGY01000004">
    <property type="protein sequence ID" value="TVU44107.1"/>
    <property type="molecule type" value="Genomic_DNA"/>
</dbReference>
<dbReference type="Proteomes" id="UP000324897">
    <property type="component" value="Chromosome 5"/>
</dbReference>
<dbReference type="AlphaFoldDB" id="A0A5J9W850"/>
<protein>
    <submittedName>
        <fullName evidence="2">Uncharacterized protein</fullName>
    </submittedName>
</protein>
<dbReference type="Gramene" id="TVU44107">
    <property type="protein sequence ID" value="TVU44107"/>
    <property type="gene ID" value="EJB05_03540"/>
</dbReference>
<gene>
    <name evidence="2" type="ORF">EJB05_03540</name>
</gene>
<organism evidence="2 3">
    <name type="scientific">Eragrostis curvula</name>
    <name type="common">weeping love grass</name>
    <dbReference type="NCBI Taxonomy" id="38414"/>
    <lineage>
        <taxon>Eukaryota</taxon>
        <taxon>Viridiplantae</taxon>
        <taxon>Streptophyta</taxon>
        <taxon>Embryophyta</taxon>
        <taxon>Tracheophyta</taxon>
        <taxon>Spermatophyta</taxon>
        <taxon>Magnoliopsida</taxon>
        <taxon>Liliopsida</taxon>
        <taxon>Poales</taxon>
        <taxon>Poaceae</taxon>
        <taxon>PACMAD clade</taxon>
        <taxon>Chloridoideae</taxon>
        <taxon>Eragrostideae</taxon>
        <taxon>Eragrostidinae</taxon>
        <taxon>Eragrostis</taxon>
    </lineage>
</organism>
<sequence>HLLPPTPLPHGSLQPASRAPAASHALLARRAPHARLARRTADSRRARREPHTRRAPATPRAAPVLLGALQGINKRYLSRRKRERRRSKQARNGSSNKLANRWWDEGRLGLPVTTEAPQLAASPGSVDNKNPLGSQGLVGVAPGKDDGEHSQSGGASGQQDDDGQPNGNGAVACGRRKEKREKRKEKKRK</sequence>